<dbReference type="Proteomes" id="UP001612741">
    <property type="component" value="Unassembled WGS sequence"/>
</dbReference>
<keyword evidence="2" id="KW-1185">Reference proteome</keyword>
<dbReference type="Gene3D" id="3.40.30.10">
    <property type="entry name" value="Glutaredoxin"/>
    <property type="match status" value="1"/>
</dbReference>
<name>A0ABW7YLB1_9ACTN</name>
<dbReference type="EMBL" id="JBITGY010000001">
    <property type="protein sequence ID" value="MFI6496618.1"/>
    <property type="molecule type" value="Genomic_DNA"/>
</dbReference>
<comment type="caution">
    <text evidence="1">The sequence shown here is derived from an EMBL/GenBank/DDBJ whole genome shotgun (WGS) entry which is preliminary data.</text>
</comment>
<gene>
    <name evidence="1" type="ORF">ACIBG2_04485</name>
</gene>
<proteinExistence type="predicted"/>
<reference evidence="1 2" key="1">
    <citation type="submission" date="2024-10" db="EMBL/GenBank/DDBJ databases">
        <title>The Natural Products Discovery Center: Release of the First 8490 Sequenced Strains for Exploring Actinobacteria Biosynthetic Diversity.</title>
        <authorList>
            <person name="Kalkreuter E."/>
            <person name="Kautsar S.A."/>
            <person name="Yang D."/>
            <person name="Bader C.D."/>
            <person name="Teijaro C.N."/>
            <person name="Fluegel L."/>
            <person name="Davis C.M."/>
            <person name="Simpson J.R."/>
            <person name="Lauterbach L."/>
            <person name="Steele A.D."/>
            <person name="Gui C."/>
            <person name="Meng S."/>
            <person name="Li G."/>
            <person name="Viehrig K."/>
            <person name="Ye F."/>
            <person name="Su P."/>
            <person name="Kiefer A.F."/>
            <person name="Nichols A."/>
            <person name="Cepeda A.J."/>
            <person name="Yan W."/>
            <person name="Fan B."/>
            <person name="Jiang Y."/>
            <person name="Adhikari A."/>
            <person name="Zheng C.-J."/>
            <person name="Schuster L."/>
            <person name="Cowan T.M."/>
            <person name="Smanski M.J."/>
            <person name="Chevrette M.G."/>
            <person name="De Carvalho L.P.S."/>
            <person name="Shen B."/>
        </authorList>
    </citation>
    <scope>NUCLEOTIDE SEQUENCE [LARGE SCALE GENOMIC DNA]</scope>
    <source>
        <strain evidence="1 2">NPDC050545</strain>
    </source>
</reference>
<protein>
    <submittedName>
        <fullName evidence="1">TlpA family protein disulfide reductase</fullName>
    </submittedName>
</protein>
<sequence length="175" mass="18455">MLVVVLVGSLVVINLIFTLGVIKRLREHTELLRGSFDPVAIEAGTEIGEFVSVTVDGERIAHESFTEETTVAFFAPDCRPCQEKLPKLAAYGKSIPGGRDRVLAVVVASADLAADFVALLRPVAHVVVEEPAGPMAAAFGIRAFPALLSVAPNHSGRLVVKAGTVDMDRPATVSA</sequence>
<organism evidence="1 2">
    <name type="scientific">Nonomuraea typhae</name>
    <dbReference type="NCBI Taxonomy" id="2603600"/>
    <lineage>
        <taxon>Bacteria</taxon>
        <taxon>Bacillati</taxon>
        <taxon>Actinomycetota</taxon>
        <taxon>Actinomycetes</taxon>
        <taxon>Streptosporangiales</taxon>
        <taxon>Streptosporangiaceae</taxon>
        <taxon>Nonomuraea</taxon>
    </lineage>
</organism>
<dbReference type="InterPro" id="IPR036249">
    <property type="entry name" value="Thioredoxin-like_sf"/>
</dbReference>
<dbReference type="RefSeq" id="WP_397079220.1">
    <property type="nucleotide sequence ID" value="NZ_JBITGY010000001.1"/>
</dbReference>
<evidence type="ECO:0000313" key="1">
    <source>
        <dbReference type="EMBL" id="MFI6496618.1"/>
    </source>
</evidence>
<dbReference type="SUPFAM" id="SSF52833">
    <property type="entry name" value="Thioredoxin-like"/>
    <property type="match status" value="1"/>
</dbReference>
<evidence type="ECO:0000313" key="2">
    <source>
        <dbReference type="Proteomes" id="UP001612741"/>
    </source>
</evidence>
<accession>A0ABW7YLB1</accession>